<accession>A0AAD7ZWV0</accession>
<evidence type="ECO:0000313" key="3">
    <source>
        <dbReference type="Proteomes" id="UP001233999"/>
    </source>
</evidence>
<feature type="non-terminal residue" evidence="2">
    <location>
        <position position="62"/>
    </location>
</feature>
<comment type="caution">
    <text evidence="2">The sequence shown here is derived from an EMBL/GenBank/DDBJ whole genome shotgun (WGS) entry which is preliminary data.</text>
</comment>
<organism evidence="2 3">
    <name type="scientific">Diploptera punctata</name>
    <name type="common">Pacific beetle cockroach</name>
    <dbReference type="NCBI Taxonomy" id="6984"/>
    <lineage>
        <taxon>Eukaryota</taxon>
        <taxon>Metazoa</taxon>
        <taxon>Ecdysozoa</taxon>
        <taxon>Arthropoda</taxon>
        <taxon>Hexapoda</taxon>
        <taxon>Insecta</taxon>
        <taxon>Pterygota</taxon>
        <taxon>Neoptera</taxon>
        <taxon>Polyneoptera</taxon>
        <taxon>Dictyoptera</taxon>
        <taxon>Blattodea</taxon>
        <taxon>Blaberoidea</taxon>
        <taxon>Blaberidae</taxon>
        <taxon>Diplopterinae</taxon>
        <taxon>Diploptera</taxon>
    </lineage>
</organism>
<evidence type="ECO:0000256" key="1">
    <source>
        <dbReference type="SAM" id="Phobius"/>
    </source>
</evidence>
<name>A0AAD7ZWV0_DIPPU</name>
<keyword evidence="3" id="KW-1185">Reference proteome</keyword>
<keyword evidence="1" id="KW-0812">Transmembrane</keyword>
<keyword evidence="1" id="KW-1133">Transmembrane helix</keyword>
<proteinExistence type="predicted"/>
<dbReference type="EMBL" id="JASPKZ010006081">
    <property type="protein sequence ID" value="KAJ9587627.1"/>
    <property type="molecule type" value="Genomic_DNA"/>
</dbReference>
<sequence>FLSDNLKYFNYFSFNISLLYTLQIFSIYIYAPSVIRQPFTYAIFTPTVTSYTIMRLDDYLFK</sequence>
<reference evidence="2" key="2">
    <citation type="submission" date="2023-05" db="EMBL/GenBank/DDBJ databases">
        <authorList>
            <person name="Fouks B."/>
        </authorList>
    </citation>
    <scope>NUCLEOTIDE SEQUENCE</scope>
    <source>
        <strain evidence="2">Stay&amp;Tobe</strain>
        <tissue evidence="2">Testes</tissue>
    </source>
</reference>
<keyword evidence="1" id="KW-0472">Membrane</keyword>
<protein>
    <submittedName>
        <fullName evidence="2">Uncharacterized protein</fullName>
    </submittedName>
</protein>
<feature type="transmembrane region" description="Helical" evidence="1">
    <location>
        <begin position="12"/>
        <end position="31"/>
    </location>
</feature>
<gene>
    <name evidence="2" type="ORF">L9F63_018948</name>
</gene>
<evidence type="ECO:0000313" key="2">
    <source>
        <dbReference type="EMBL" id="KAJ9587627.1"/>
    </source>
</evidence>
<reference evidence="2" key="1">
    <citation type="journal article" date="2023" name="IScience">
        <title>Live-bearing cockroach genome reveals convergent evolutionary mechanisms linked to viviparity in insects and beyond.</title>
        <authorList>
            <person name="Fouks B."/>
            <person name="Harrison M.C."/>
            <person name="Mikhailova A.A."/>
            <person name="Marchal E."/>
            <person name="English S."/>
            <person name="Carruthers M."/>
            <person name="Jennings E.C."/>
            <person name="Chiamaka E.L."/>
            <person name="Frigard R.A."/>
            <person name="Pippel M."/>
            <person name="Attardo G.M."/>
            <person name="Benoit J.B."/>
            <person name="Bornberg-Bauer E."/>
            <person name="Tobe S.S."/>
        </authorList>
    </citation>
    <scope>NUCLEOTIDE SEQUENCE</scope>
    <source>
        <strain evidence="2">Stay&amp;Tobe</strain>
    </source>
</reference>
<dbReference type="Proteomes" id="UP001233999">
    <property type="component" value="Unassembled WGS sequence"/>
</dbReference>
<feature type="non-terminal residue" evidence="2">
    <location>
        <position position="1"/>
    </location>
</feature>
<dbReference type="AlphaFoldDB" id="A0AAD7ZWV0"/>